<dbReference type="InterPro" id="IPR000073">
    <property type="entry name" value="AB_hydrolase_1"/>
</dbReference>
<organism evidence="2 3">
    <name type="scientific">Candidatus Nealsonbacteria bacterium CG23_combo_of_CG06-09_8_20_14_all_38_19</name>
    <dbReference type="NCBI Taxonomy" id="1974721"/>
    <lineage>
        <taxon>Bacteria</taxon>
        <taxon>Candidatus Nealsoniibacteriota</taxon>
    </lineage>
</organism>
<dbReference type="Gene3D" id="3.40.50.1820">
    <property type="entry name" value="alpha/beta hydrolase"/>
    <property type="match status" value="1"/>
</dbReference>
<reference evidence="2 3" key="1">
    <citation type="submission" date="2017-09" db="EMBL/GenBank/DDBJ databases">
        <title>Depth-based differentiation of microbial function through sediment-hosted aquifers and enrichment of novel symbionts in the deep terrestrial subsurface.</title>
        <authorList>
            <person name="Probst A.J."/>
            <person name="Ladd B."/>
            <person name="Jarett J.K."/>
            <person name="Geller-Mcgrath D.E."/>
            <person name="Sieber C.M."/>
            <person name="Emerson J.B."/>
            <person name="Anantharaman K."/>
            <person name="Thomas B.C."/>
            <person name="Malmstrom R."/>
            <person name="Stieglmeier M."/>
            <person name="Klingl A."/>
            <person name="Woyke T."/>
            <person name="Ryan C.M."/>
            <person name="Banfield J.F."/>
        </authorList>
    </citation>
    <scope>NUCLEOTIDE SEQUENCE [LARGE SCALE GENOMIC DNA]</scope>
    <source>
        <strain evidence="2">CG23_combo_of_CG06-09_8_20_14_all_38_19</strain>
    </source>
</reference>
<evidence type="ECO:0000313" key="2">
    <source>
        <dbReference type="EMBL" id="PIP23320.1"/>
    </source>
</evidence>
<gene>
    <name evidence="2" type="ORF">COX36_03970</name>
</gene>
<dbReference type="Proteomes" id="UP000230273">
    <property type="component" value="Unassembled WGS sequence"/>
</dbReference>
<dbReference type="Pfam" id="PF12697">
    <property type="entry name" value="Abhydrolase_6"/>
    <property type="match status" value="1"/>
</dbReference>
<sequence length="276" mass="31476">MVGPSNGVKHMDNKFEKTKGTIVMIHGMWGWPGYWGKYRRFFGEKGFTCITPTLPYHDVDPNDPPHPKLGNISIADYVADVKRQIEQENLEEKPILIGHSVGGLISMLLASQGVAKTVVALAPAPPRGIMPLTFFGRQSKFGLRTTTYWGWWKEPQRLTSEEAKIMMFNLLPPEEQEEVCKNLRWDSGRATFEIGMSLFDRRKATKVDREKISCPMLIVAGQKDQCVPLSALRKTAKKFGKVADYWELENHGHWLMAEPGWEKLAQDIYQWLGEKL</sequence>
<feature type="domain" description="AB hydrolase-1" evidence="1">
    <location>
        <begin position="22"/>
        <end position="259"/>
    </location>
</feature>
<name>A0A2G9YVT0_9BACT</name>
<evidence type="ECO:0000259" key="1">
    <source>
        <dbReference type="Pfam" id="PF12697"/>
    </source>
</evidence>
<keyword evidence="2" id="KW-0378">Hydrolase</keyword>
<dbReference type="AlphaFoldDB" id="A0A2G9YVT0"/>
<protein>
    <submittedName>
        <fullName evidence="2">Alpha/beta hydrolase</fullName>
    </submittedName>
</protein>
<dbReference type="InterPro" id="IPR050228">
    <property type="entry name" value="Carboxylesterase_BioH"/>
</dbReference>
<accession>A0A2G9YVT0</accession>
<comment type="caution">
    <text evidence="2">The sequence shown here is derived from an EMBL/GenBank/DDBJ whole genome shotgun (WGS) entry which is preliminary data.</text>
</comment>
<dbReference type="PANTHER" id="PTHR43194:SF2">
    <property type="entry name" value="PEROXISOMAL MEMBRANE PROTEIN LPX1"/>
    <property type="match status" value="1"/>
</dbReference>
<dbReference type="PANTHER" id="PTHR43194">
    <property type="entry name" value="HYDROLASE ALPHA/BETA FOLD FAMILY"/>
    <property type="match status" value="1"/>
</dbReference>
<dbReference type="InterPro" id="IPR029058">
    <property type="entry name" value="AB_hydrolase_fold"/>
</dbReference>
<proteinExistence type="predicted"/>
<dbReference type="SUPFAM" id="SSF53474">
    <property type="entry name" value="alpha/beta-Hydrolases"/>
    <property type="match status" value="1"/>
</dbReference>
<evidence type="ECO:0000313" key="3">
    <source>
        <dbReference type="Proteomes" id="UP000230273"/>
    </source>
</evidence>
<dbReference type="GO" id="GO:0016787">
    <property type="term" value="F:hydrolase activity"/>
    <property type="evidence" value="ECO:0007669"/>
    <property type="project" value="UniProtKB-KW"/>
</dbReference>
<dbReference type="EMBL" id="PCRP01000064">
    <property type="protein sequence ID" value="PIP23320.1"/>
    <property type="molecule type" value="Genomic_DNA"/>
</dbReference>